<keyword evidence="2" id="KW-0472">Membrane</keyword>
<keyword evidence="4" id="KW-1185">Reference proteome</keyword>
<keyword evidence="1" id="KW-0175">Coiled coil</keyword>
<dbReference type="AlphaFoldDB" id="A0AA43S6L9"/>
<dbReference type="RefSeq" id="WP_280757064.1">
    <property type="nucleotide sequence ID" value="NZ_JARXXW010000016.1"/>
</dbReference>
<evidence type="ECO:0000256" key="1">
    <source>
        <dbReference type="SAM" id="Coils"/>
    </source>
</evidence>
<feature type="transmembrane region" description="Helical" evidence="2">
    <location>
        <begin position="35"/>
        <end position="53"/>
    </location>
</feature>
<evidence type="ECO:0000313" key="3">
    <source>
        <dbReference type="EMBL" id="MDH6504848.1"/>
    </source>
</evidence>
<accession>A0AA43S6L9</accession>
<reference evidence="3" key="1">
    <citation type="submission" date="2023-04" db="EMBL/GenBank/DDBJ databases">
        <title>Genome Encyclopedia of Bacteria and Archaea VI: Functional Genomics of Type Strains.</title>
        <authorList>
            <person name="Whitman W."/>
        </authorList>
    </citation>
    <scope>NUCLEOTIDE SEQUENCE</scope>
    <source>
        <strain evidence="3">Enz.4-51</strain>
    </source>
</reference>
<proteinExistence type="predicted"/>
<protein>
    <submittedName>
        <fullName evidence="3">Uncharacterized protein</fullName>
    </submittedName>
</protein>
<evidence type="ECO:0000256" key="2">
    <source>
        <dbReference type="SAM" id="Phobius"/>
    </source>
</evidence>
<organism evidence="3 4">
    <name type="scientific">Polynucleobacter sphagniphilus</name>
    <dbReference type="NCBI Taxonomy" id="1743169"/>
    <lineage>
        <taxon>Bacteria</taxon>
        <taxon>Pseudomonadati</taxon>
        <taxon>Pseudomonadota</taxon>
        <taxon>Betaproteobacteria</taxon>
        <taxon>Burkholderiales</taxon>
        <taxon>Burkholderiaceae</taxon>
        <taxon>Polynucleobacter</taxon>
    </lineage>
</organism>
<keyword evidence="2" id="KW-0812">Transmembrane</keyword>
<feature type="transmembrane region" description="Helical" evidence="2">
    <location>
        <begin position="475"/>
        <end position="496"/>
    </location>
</feature>
<dbReference type="Proteomes" id="UP001161160">
    <property type="component" value="Unassembled WGS sequence"/>
</dbReference>
<name>A0AA43S6L9_9BURK</name>
<feature type="coiled-coil region" evidence="1">
    <location>
        <begin position="372"/>
        <end position="399"/>
    </location>
</feature>
<gene>
    <name evidence="3" type="ORF">M2127_002177</name>
</gene>
<evidence type="ECO:0000313" key="4">
    <source>
        <dbReference type="Proteomes" id="UP001161160"/>
    </source>
</evidence>
<sequence>MSNQDSIEQNASEIDLIQVVKDVTKEKKRFVKNGIWALAIWLGLFLVYAFVTYNPSHYYSLVLSLNFPQAAQSKYPNGSPFSPSDIVSNTVLEKVWTENKLADRGIKLQDFQKSLTAIPYTGEINFIDAKYKGLLAQKNLSRTDIEKIEAEYKAEIAQAASKNIKLVLDSGKNSYDLGIASKVLNDIATTWSQTAIEKLGVSRSPVLDGLTLNDLIKSESPLIVVNYLNDMVYTAQTIIMQMQLDPNSNSYRDEKTGSNLSGLSLKLSEIANYQIDQLDAFVAINTKISDLEQLQVRYKIQELQEQRKLLLLKAESNQRALSDYTGAKNQANASGDLKSRSISNGDSGVQINGDAITKLFSLATESKDAEYRQQLTSERIKLEGQANDLNLRIAKLERRMSYNQIKSAGLTPDTKKEYTALLDKTWGNLAGAIDAIGRIQVMAQKDFVGDSGLLYTLVSLPESFSPGRSSLAKGGLISISLAIFLSLLYTLAQLFLGKALGKSESKLAMIKYNNPFWRVGEWILCSRSGISGLE</sequence>
<dbReference type="EMBL" id="JARXYA010000016">
    <property type="protein sequence ID" value="MDH6504848.1"/>
    <property type="molecule type" value="Genomic_DNA"/>
</dbReference>
<keyword evidence="2" id="KW-1133">Transmembrane helix</keyword>
<comment type="caution">
    <text evidence="3">The sequence shown here is derived from an EMBL/GenBank/DDBJ whole genome shotgun (WGS) entry which is preliminary data.</text>
</comment>